<dbReference type="EMBL" id="JBGFUD010008344">
    <property type="protein sequence ID" value="MFH4982025.1"/>
    <property type="molecule type" value="Genomic_DNA"/>
</dbReference>
<protein>
    <recommendedName>
        <fullName evidence="3">Protein kinase domain-containing protein</fullName>
    </recommendedName>
</protein>
<evidence type="ECO:0000313" key="2">
    <source>
        <dbReference type="Proteomes" id="UP001608902"/>
    </source>
</evidence>
<dbReference type="Proteomes" id="UP001608902">
    <property type="component" value="Unassembled WGS sequence"/>
</dbReference>
<evidence type="ECO:0000313" key="1">
    <source>
        <dbReference type="EMBL" id="MFH4982025.1"/>
    </source>
</evidence>
<sequence length="186" mass="21802">MTVNKYLFSNDKGELLPRRSVAGLMGTIMYAPITAHSFYDQSRKDDLESWLYMLIEMLTGTLPWIKLNPVVEHLSIGEWKKFCRTSGRNILFANCPTEFNEMLYIIDKAGYCIRPDYHFIQCFINAAMERYNVARNTPYEWEVDERILRKAEVIGARGESEMASERLKNWEEFKERCSECDVNLEA</sequence>
<dbReference type="SUPFAM" id="SSF56112">
    <property type="entry name" value="Protein kinase-like (PK-like)"/>
    <property type="match status" value="1"/>
</dbReference>
<evidence type="ECO:0008006" key="3">
    <source>
        <dbReference type="Google" id="ProtNLM"/>
    </source>
</evidence>
<dbReference type="InterPro" id="IPR011009">
    <property type="entry name" value="Kinase-like_dom_sf"/>
</dbReference>
<reference evidence="1 2" key="1">
    <citation type="submission" date="2024-08" db="EMBL/GenBank/DDBJ databases">
        <title>Gnathostoma spinigerum genome.</title>
        <authorList>
            <person name="Gonzalez-Bertolin B."/>
            <person name="Monzon S."/>
            <person name="Zaballos A."/>
            <person name="Jimenez P."/>
            <person name="Dekumyoy P."/>
            <person name="Varona S."/>
            <person name="Cuesta I."/>
            <person name="Sumanam S."/>
            <person name="Adisakwattana P."/>
            <person name="Gasser R.B."/>
            <person name="Hernandez-Gonzalez A."/>
            <person name="Young N.D."/>
            <person name="Perteguer M.J."/>
        </authorList>
    </citation>
    <scope>NUCLEOTIDE SEQUENCE [LARGE SCALE GENOMIC DNA]</scope>
    <source>
        <strain evidence="1">AL3</strain>
        <tissue evidence="1">Liver</tissue>
    </source>
</reference>
<dbReference type="PANTHER" id="PTHR11909">
    <property type="entry name" value="CASEIN KINASE-RELATED"/>
    <property type="match status" value="1"/>
</dbReference>
<dbReference type="AlphaFoldDB" id="A0ABD6EPX6"/>
<dbReference type="InterPro" id="IPR050235">
    <property type="entry name" value="CK1_Ser-Thr_kinase"/>
</dbReference>
<proteinExistence type="predicted"/>
<gene>
    <name evidence="1" type="ORF">AB6A40_008734</name>
</gene>
<comment type="caution">
    <text evidence="1">The sequence shown here is derived from an EMBL/GenBank/DDBJ whole genome shotgun (WGS) entry which is preliminary data.</text>
</comment>
<organism evidence="1 2">
    <name type="scientific">Gnathostoma spinigerum</name>
    <dbReference type="NCBI Taxonomy" id="75299"/>
    <lineage>
        <taxon>Eukaryota</taxon>
        <taxon>Metazoa</taxon>
        <taxon>Ecdysozoa</taxon>
        <taxon>Nematoda</taxon>
        <taxon>Chromadorea</taxon>
        <taxon>Rhabditida</taxon>
        <taxon>Spirurina</taxon>
        <taxon>Gnathostomatomorpha</taxon>
        <taxon>Gnathostomatoidea</taxon>
        <taxon>Gnathostomatidae</taxon>
        <taxon>Gnathostoma</taxon>
    </lineage>
</organism>
<dbReference type="Gene3D" id="1.10.510.10">
    <property type="entry name" value="Transferase(Phosphotransferase) domain 1"/>
    <property type="match status" value="1"/>
</dbReference>
<accession>A0ABD6EPX6</accession>
<keyword evidence="2" id="KW-1185">Reference proteome</keyword>
<name>A0ABD6EPX6_9BILA</name>